<dbReference type="Pfam" id="PF17519">
    <property type="entry name" value="DUF5444"/>
    <property type="match status" value="1"/>
</dbReference>
<sequence length="65" mass="7476">MTIIPVNGTILVQQGCSHFNKLYEEAFPDTKEGMHKACEWASEIALGWHNCQDEDWNKRFNNHAA</sequence>
<name>A0A1X1C2M8_9GAMM</name>
<evidence type="ECO:0000313" key="2">
    <source>
        <dbReference type="Proteomes" id="UP000193933"/>
    </source>
</evidence>
<evidence type="ECO:0000313" key="1">
    <source>
        <dbReference type="EMBL" id="ORM55938.1"/>
    </source>
</evidence>
<dbReference type="Proteomes" id="UP000193933">
    <property type="component" value="Unassembled WGS sequence"/>
</dbReference>
<comment type="caution">
    <text evidence="1">The sequence shown here is derived from an EMBL/GenBank/DDBJ whole genome shotgun (WGS) entry which is preliminary data.</text>
</comment>
<keyword evidence="2" id="KW-1185">Reference proteome</keyword>
<dbReference type="AlphaFoldDB" id="A0A1X1C2M8"/>
<dbReference type="EMBL" id="MLFN01000001">
    <property type="protein sequence ID" value="ORM55938.1"/>
    <property type="molecule type" value="Genomic_DNA"/>
</dbReference>
<organism evidence="1 2">
    <name type="scientific">Pantoea conspicua</name>
    <dbReference type="NCBI Taxonomy" id="472705"/>
    <lineage>
        <taxon>Bacteria</taxon>
        <taxon>Pseudomonadati</taxon>
        <taxon>Pseudomonadota</taxon>
        <taxon>Gammaproteobacteria</taxon>
        <taxon>Enterobacterales</taxon>
        <taxon>Erwiniaceae</taxon>
        <taxon>Pantoea</taxon>
    </lineage>
</organism>
<dbReference type="InterPro" id="IPR020298">
    <property type="entry name" value="Kil_phage_P22-type"/>
</dbReference>
<accession>A0A1X1C2M8</accession>
<dbReference type="RefSeq" id="WP_094119090.1">
    <property type="nucleotide sequence ID" value="NZ_MLFN01000001.1"/>
</dbReference>
<proteinExistence type="predicted"/>
<dbReference type="OrthoDB" id="6540682at2"/>
<gene>
    <name evidence="1" type="ORF">HA41_00460</name>
</gene>
<protein>
    <submittedName>
        <fullName evidence="1">Protein kil</fullName>
    </submittedName>
</protein>
<reference evidence="1 2" key="1">
    <citation type="journal article" date="2017" name="Antonie Van Leeuwenhoek">
        <title>Phylogenomic resolution of the bacterial genus Pantoea and its relationship with Erwinia and Tatumella.</title>
        <authorList>
            <person name="Palmer M."/>
            <person name="Steenkamp E.T."/>
            <person name="Coetzee M.P."/>
            <person name="Chan W.Y."/>
            <person name="van Zyl E."/>
            <person name="De Maayer P."/>
            <person name="Coutinho T.A."/>
            <person name="Blom J."/>
            <person name="Smits T.H."/>
            <person name="Duffy B."/>
            <person name="Venter S.N."/>
        </authorList>
    </citation>
    <scope>NUCLEOTIDE SEQUENCE [LARGE SCALE GENOMIC DNA]</scope>
    <source>
        <strain evidence="1 2">LMG 24534</strain>
    </source>
</reference>